<proteinExistence type="predicted"/>
<keyword evidence="1" id="KW-0812">Transmembrane</keyword>
<dbReference type="Pfam" id="PF03883">
    <property type="entry name" value="H2O2_YaaD"/>
    <property type="match status" value="1"/>
</dbReference>
<sequence>MIGIACDCRNVFVTNGQPCSAITIGVCNGACLAKFVPNLVRLLVVCGIGVVPVCLPILCWFYRCHAQMLLVGGADFWVVASFFILLPPSEGKAEGGLTTKPWRETSGAFGKQLSAQRTELVQRLVTLKGGDEKLLGVKGVHLGRARAANAHLKGAPSLPAFERYTGVVWDHLDLSTLTAPQRTRALRSIVVISGLLGAVRADDPTPDYRLKMGARMAPMGLVSRYWHDHLSAVLNKAFAGSTVIDLLPNEHRAAFTADTEKIANYFVVGLNEKTGKAGGHDAKAAKGRLARHILTTCTSPAGALKSLKSFRDPRFVVEID</sequence>
<accession>A0A6J6KM41</accession>
<protein>
    <submittedName>
        <fullName evidence="2">Unannotated protein</fullName>
    </submittedName>
</protein>
<dbReference type="InterPro" id="IPR005583">
    <property type="entry name" value="YaaA"/>
</dbReference>
<keyword evidence="1" id="KW-1133">Transmembrane helix</keyword>
<feature type="transmembrane region" description="Helical" evidence="1">
    <location>
        <begin position="42"/>
        <end position="62"/>
    </location>
</feature>
<organism evidence="2">
    <name type="scientific">freshwater metagenome</name>
    <dbReference type="NCBI Taxonomy" id="449393"/>
    <lineage>
        <taxon>unclassified sequences</taxon>
        <taxon>metagenomes</taxon>
        <taxon>ecological metagenomes</taxon>
    </lineage>
</organism>
<dbReference type="GO" id="GO:0005829">
    <property type="term" value="C:cytosol"/>
    <property type="evidence" value="ECO:0007669"/>
    <property type="project" value="TreeGrafter"/>
</dbReference>
<gene>
    <name evidence="2" type="ORF">UFOPK2166_00728</name>
</gene>
<evidence type="ECO:0000313" key="2">
    <source>
        <dbReference type="EMBL" id="CAB4649563.1"/>
    </source>
</evidence>
<reference evidence="2" key="1">
    <citation type="submission" date="2020-05" db="EMBL/GenBank/DDBJ databases">
        <authorList>
            <person name="Chiriac C."/>
            <person name="Salcher M."/>
            <person name="Ghai R."/>
            <person name="Kavagutti S V."/>
        </authorList>
    </citation>
    <scope>NUCLEOTIDE SEQUENCE</scope>
</reference>
<dbReference type="PANTHER" id="PTHR30283">
    <property type="entry name" value="PEROXIDE STRESS RESPONSE PROTEIN YAAA"/>
    <property type="match status" value="1"/>
</dbReference>
<evidence type="ECO:0000256" key="1">
    <source>
        <dbReference type="SAM" id="Phobius"/>
    </source>
</evidence>
<name>A0A6J6KM41_9ZZZZ</name>
<dbReference type="GO" id="GO:0033194">
    <property type="term" value="P:response to hydroperoxide"/>
    <property type="evidence" value="ECO:0007669"/>
    <property type="project" value="TreeGrafter"/>
</dbReference>
<dbReference type="AlphaFoldDB" id="A0A6J6KM41"/>
<feature type="transmembrane region" description="Helical" evidence="1">
    <location>
        <begin position="69"/>
        <end position="86"/>
    </location>
</feature>
<dbReference type="EMBL" id="CAEZWB010000084">
    <property type="protein sequence ID" value="CAB4649563.1"/>
    <property type="molecule type" value="Genomic_DNA"/>
</dbReference>
<keyword evidence="1" id="KW-0472">Membrane</keyword>
<dbReference type="PANTHER" id="PTHR30283:SF4">
    <property type="entry name" value="PEROXIDE STRESS RESISTANCE PROTEIN YAAA"/>
    <property type="match status" value="1"/>
</dbReference>